<accession>A0A2H1VB33</accession>
<dbReference type="EMBL" id="ODYU01001598">
    <property type="protein sequence ID" value="SOQ38045.1"/>
    <property type="molecule type" value="Genomic_DNA"/>
</dbReference>
<gene>
    <name evidence="1" type="ORF">SFRICE_023492</name>
</gene>
<dbReference type="AlphaFoldDB" id="A0A2H1VB33"/>
<evidence type="ECO:0000313" key="1">
    <source>
        <dbReference type="EMBL" id="SOQ38045.1"/>
    </source>
</evidence>
<sequence length="134" mass="15345">MVVIVTTRAARGLRFDSRVVQIVTRSLKLCPVYSNRLTPYDMGLVTQTVKSTALSVLIKLCSYARKMRSWSMRCMDSGEATTRIFLYKKHSLTESISTSTKLCVPMNMIDGSQTHPQQRSIAHLWWKVPWVFKS</sequence>
<proteinExistence type="predicted"/>
<organism evidence="1">
    <name type="scientific">Spodoptera frugiperda</name>
    <name type="common">Fall armyworm</name>
    <dbReference type="NCBI Taxonomy" id="7108"/>
    <lineage>
        <taxon>Eukaryota</taxon>
        <taxon>Metazoa</taxon>
        <taxon>Ecdysozoa</taxon>
        <taxon>Arthropoda</taxon>
        <taxon>Hexapoda</taxon>
        <taxon>Insecta</taxon>
        <taxon>Pterygota</taxon>
        <taxon>Neoptera</taxon>
        <taxon>Endopterygota</taxon>
        <taxon>Lepidoptera</taxon>
        <taxon>Glossata</taxon>
        <taxon>Ditrysia</taxon>
        <taxon>Noctuoidea</taxon>
        <taxon>Noctuidae</taxon>
        <taxon>Amphipyrinae</taxon>
        <taxon>Spodoptera</taxon>
    </lineage>
</organism>
<name>A0A2H1VB33_SPOFR</name>
<reference evidence="1" key="1">
    <citation type="submission" date="2016-07" db="EMBL/GenBank/DDBJ databases">
        <authorList>
            <person name="Bretaudeau A."/>
        </authorList>
    </citation>
    <scope>NUCLEOTIDE SEQUENCE</scope>
    <source>
        <strain evidence="1">Rice</strain>
        <tissue evidence="1">Whole body</tissue>
    </source>
</reference>
<protein>
    <submittedName>
        <fullName evidence="1">SFRICE_023492</fullName>
    </submittedName>
</protein>